<gene>
    <name evidence="1" type="ORF">DMP06_04950</name>
</gene>
<protein>
    <recommendedName>
        <fullName evidence="3">Endonuclease</fullName>
    </recommendedName>
</protein>
<proteinExistence type="predicted"/>
<name>A0A3N0B032_9ACTN</name>
<dbReference type="AlphaFoldDB" id="A0A3N0B032"/>
<evidence type="ECO:0000313" key="1">
    <source>
        <dbReference type="EMBL" id="RNL40481.1"/>
    </source>
</evidence>
<dbReference type="EMBL" id="QIBX01000006">
    <property type="protein sequence ID" value="RNL40481.1"/>
    <property type="molecule type" value="Genomic_DNA"/>
</dbReference>
<keyword evidence="2" id="KW-1185">Reference proteome</keyword>
<dbReference type="Proteomes" id="UP000269591">
    <property type="component" value="Unassembled WGS sequence"/>
</dbReference>
<reference evidence="2" key="1">
    <citation type="submission" date="2018-05" db="EMBL/GenBank/DDBJ databases">
        <title>Genome Sequencing of selected type strains of the family Eggerthellaceae.</title>
        <authorList>
            <person name="Danylec N."/>
            <person name="Stoll D.A."/>
            <person name="Doetsch A."/>
            <person name="Huch M."/>
        </authorList>
    </citation>
    <scope>NUCLEOTIDE SEQUENCE [LARGE SCALE GENOMIC DNA]</scope>
    <source>
        <strain evidence="2">DSM 24851</strain>
    </source>
</reference>
<dbReference type="OrthoDB" id="371169at2"/>
<sequence>METTNQKECIDKAASQASEFNVDDLKEAQRQIDSILHKLRATIVTLESKGHPERYKSQITLAKRRIKALEIANELIGRELEKEYTHA</sequence>
<accession>A0A3N0B032</accession>
<organism evidence="1 2">
    <name type="scientific">Slackia equolifaciens</name>
    <dbReference type="NCBI Taxonomy" id="498718"/>
    <lineage>
        <taxon>Bacteria</taxon>
        <taxon>Bacillati</taxon>
        <taxon>Actinomycetota</taxon>
        <taxon>Coriobacteriia</taxon>
        <taxon>Eggerthellales</taxon>
        <taxon>Eggerthellaceae</taxon>
        <taxon>Slackia</taxon>
    </lineage>
</organism>
<dbReference type="RefSeq" id="WP_123208633.1">
    <property type="nucleotide sequence ID" value="NZ_JBHTHO010000005.1"/>
</dbReference>
<comment type="caution">
    <text evidence="1">The sequence shown here is derived from an EMBL/GenBank/DDBJ whole genome shotgun (WGS) entry which is preliminary data.</text>
</comment>
<evidence type="ECO:0000313" key="2">
    <source>
        <dbReference type="Proteomes" id="UP000269591"/>
    </source>
</evidence>
<evidence type="ECO:0008006" key="3">
    <source>
        <dbReference type="Google" id="ProtNLM"/>
    </source>
</evidence>